<feature type="transmembrane region" description="Helical" evidence="20">
    <location>
        <begin position="604"/>
        <end position="625"/>
    </location>
</feature>
<dbReference type="AlphaFoldDB" id="R9P0H6"/>
<feature type="transmembrane region" description="Helical" evidence="20">
    <location>
        <begin position="442"/>
        <end position="462"/>
    </location>
</feature>
<keyword evidence="12 20" id="KW-0472">Membrane</keyword>
<evidence type="ECO:0000256" key="18">
    <source>
        <dbReference type="SAM" id="Coils"/>
    </source>
</evidence>
<dbReference type="OrthoDB" id="406287at2759"/>
<dbReference type="GO" id="GO:0003677">
    <property type="term" value="F:DNA binding"/>
    <property type="evidence" value="ECO:0007669"/>
    <property type="project" value="InterPro"/>
</dbReference>
<evidence type="ECO:0000256" key="6">
    <source>
        <dbReference type="ARBA" id="ARBA00022679"/>
    </source>
</evidence>
<feature type="region of interest" description="Disordered" evidence="19">
    <location>
        <begin position="189"/>
        <end position="234"/>
    </location>
</feature>
<dbReference type="SMART" id="SM00659">
    <property type="entry name" value="RPOLCX"/>
    <property type="match status" value="1"/>
</dbReference>
<evidence type="ECO:0000256" key="14">
    <source>
        <dbReference type="ARBA" id="ARBA00023242"/>
    </source>
</evidence>
<dbReference type="EMBL" id="DF238785">
    <property type="protein sequence ID" value="GAC94604.1"/>
    <property type="molecule type" value="Genomic_DNA"/>
</dbReference>
<gene>
    <name evidence="21" type="ORF">PHSY_002177</name>
</gene>
<dbReference type="GO" id="GO:0046872">
    <property type="term" value="F:metal ion binding"/>
    <property type="evidence" value="ECO:0007669"/>
    <property type="project" value="UniProtKB-KW"/>
</dbReference>
<feature type="transmembrane region" description="Helical" evidence="20">
    <location>
        <begin position="474"/>
        <end position="494"/>
    </location>
</feature>
<dbReference type="GO" id="GO:0016020">
    <property type="term" value="C:membrane"/>
    <property type="evidence" value="ECO:0007669"/>
    <property type="project" value="UniProtKB-SubCell"/>
</dbReference>
<comment type="similarity">
    <text evidence="3">Belongs to the GPC1 family.</text>
</comment>
<dbReference type="InterPro" id="IPR029040">
    <property type="entry name" value="RPABC4/Spt4"/>
</dbReference>
<evidence type="ECO:0000256" key="5">
    <source>
        <dbReference type="ARBA" id="ARBA00022516"/>
    </source>
</evidence>
<evidence type="ECO:0000256" key="13">
    <source>
        <dbReference type="ARBA" id="ARBA00023209"/>
    </source>
</evidence>
<dbReference type="GO" id="GO:0016746">
    <property type="term" value="F:acyltransferase activity"/>
    <property type="evidence" value="ECO:0007669"/>
    <property type="project" value="UniProtKB-KW"/>
</dbReference>
<evidence type="ECO:0000313" key="21">
    <source>
        <dbReference type="EMBL" id="GAC94604.1"/>
    </source>
</evidence>
<evidence type="ECO:0000256" key="9">
    <source>
        <dbReference type="ARBA" id="ARBA00022833"/>
    </source>
</evidence>
<evidence type="ECO:0000256" key="19">
    <source>
        <dbReference type="SAM" id="MobiDB-lite"/>
    </source>
</evidence>
<keyword evidence="13" id="KW-0594">Phospholipid biosynthesis</keyword>
<dbReference type="Gene3D" id="2.20.28.30">
    <property type="entry name" value="RNA polymerase ii, chain L"/>
    <property type="match status" value="1"/>
</dbReference>
<keyword evidence="9" id="KW-0862">Zinc</keyword>
<name>R9P0H6_PSEHS</name>
<keyword evidence="8" id="KW-0479">Metal-binding</keyword>
<feature type="region of interest" description="Disordered" evidence="19">
    <location>
        <begin position="658"/>
        <end position="700"/>
    </location>
</feature>
<dbReference type="eggNOG" id="KOG2895">
    <property type="taxonomic scope" value="Eukaryota"/>
</dbReference>
<dbReference type="RefSeq" id="XP_012188191.1">
    <property type="nucleotide sequence ID" value="XM_012332801.1"/>
</dbReference>
<evidence type="ECO:0000256" key="10">
    <source>
        <dbReference type="ARBA" id="ARBA00022989"/>
    </source>
</evidence>
<dbReference type="GeneID" id="24107470"/>
<comment type="similarity">
    <text evidence="17">Belongs to the archaeal Rpo12/eukaryotic RPC10 RNA polymerase subunit family.</text>
</comment>
<evidence type="ECO:0000256" key="1">
    <source>
        <dbReference type="ARBA" id="ARBA00004123"/>
    </source>
</evidence>
<evidence type="ECO:0000256" key="3">
    <source>
        <dbReference type="ARBA" id="ARBA00006675"/>
    </source>
</evidence>
<keyword evidence="18" id="KW-0175">Coiled coil</keyword>
<evidence type="ECO:0000256" key="12">
    <source>
        <dbReference type="ARBA" id="ARBA00023136"/>
    </source>
</evidence>
<dbReference type="SUPFAM" id="SSF63393">
    <property type="entry name" value="RNA polymerase subunits"/>
    <property type="match status" value="1"/>
</dbReference>
<feature type="transmembrane region" description="Helical" evidence="20">
    <location>
        <begin position="578"/>
        <end position="598"/>
    </location>
</feature>
<evidence type="ECO:0000256" key="17">
    <source>
        <dbReference type="ARBA" id="ARBA00025770"/>
    </source>
</evidence>
<feature type="compositionally biased region" description="Low complexity" evidence="19">
    <location>
        <begin position="214"/>
        <end position="229"/>
    </location>
</feature>
<dbReference type="Pfam" id="PF03604">
    <property type="entry name" value="Zn_ribbon_RPAB4"/>
    <property type="match status" value="1"/>
</dbReference>
<evidence type="ECO:0000256" key="7">
    <source>
        <dbReference type="ARBA" id="ARBA00022692"/>
    </source>
</evidence>
<evidence type="ECO:0000256" key="20">
    <source>
        <dbReference type="SAM" id="Phobius"/>
    </source>
</evidence>
<dbReference type="eggNOG" id="KOG3507">
    <property type="taxonomic scope" value="Eukaryota"/>
</dbReference>
<accession>R9P0H6</accession>
<dbReference type="GO" id="GO:0003899">
    <property type="term" value="F:DNA-directed RNA polymerase activity"/>
    <property type="evidence" value="ECO:0007669"/>
    <property type="project" value="InterPro"/>
</dbReference>
<feature type="transmembrane region" description="Helical" evidence="20">
    <location>
        <begin position="392"/>
        <end position="408"/>
    </location>
</feature>
<evidence type="ECO:0000256" key="15">
    <source>
        <dbReference type="ARBA" id="ARBA00023264"/>
    </source>
</evidence>
<feature type="compositionally biased region" description="Polar residues" evidence="19">
    <location>
        <begin position="189"/>
        <end position="200"/>
    </location>
</feature>
<keyword evidence="16" id="KW-0012">Acyltransferase</keyword>
<evidence type="ECO:0000256" key="8">
    <source>
        <dbReference type="ARBA" id="ARBA00022723"/>
    </source>
</evidence>
<evidence type="ECO:0000313" key="22">
    <source>
        <dbReference type="Proteomes" id="UP000014071"/>
    </source>
</evidence>
<feature type="transmembrane region" description="Helical" evidence="20">
    <location>
        <begin position="514"/>
        <end position="533"/>
    </location>
</feature>
<dbReference type="InterPro" id="IPR006591">
    <property type="entry name" value="RNAP_P/RPABC4"/>
</dbReference>
<dbReference type="InterPro" id="IPR021261">
    <property type="entry name" value="GPCAT"/>
</dbReference>
<dbReference type="FunFam" id="2.20.28.30:FF:000002">
    <property type="entry name" value="DNA-directed RNA polymerases II, IV and V subunit 12"/>
    <property type="match status" value="1"/>
</dbReference>
<dbReference type="HOGENOM" id="CLU_018994_2_1_1"/>
<keyword evidence="7 20" id="KW-0812">Transmembrane</keyword>
<keyword evidence="5" id="KW-0444">Lipid biosynthesis</keyword>
<dbReference type="GO" id="GO:0005634">
    <property type="term" value="C:nucleus"/>
    <property type="evidence" value="ECO:0007669"/>
    <property type="project" value="UniProtKB-SubCell"/>
</dbReference>
<dbReference type="GO" id="GO:0006656">
    <property type="term" value="P:phosphatidylcholine biosynthetic process"/>
    <property type="evidence" value="ECO:0007669"/>
    <property type="project" value="TreeGrafter"/>
</dbReference>
<comment type="subcellular location">
    <subcellularLocation>
        <location evidence="2">Membrane</location>
        <topology evidence="2">Multi-pass membrane protein</topology>
    </subcellularLocation>
    <subcellularLocation>
        <location evidence="1">Nucleus</location>
    </subcellularLocation>
</comment>
<evidence type="ECO:0000256" key="11">
    <source>
        <dbReference type="ARBA" id="ARBA00023098"/>
    </source>
</evidence>
<keyword evidence="22" id="KW-1185">Reference proteome</keyword>
<feature type="coiled-coil region" evidence="18">
    <location>
        <begin position="324"/>
        <end position="355"/>
    </location>
</feature>
<evidence type="ECO:0000256" key="4">
    <source>
        <dbReference type="ARBA" id="ARBA00019082"/>
    </source>
</evidence>
<feature type="transmembrane region" description="Helical" evidence="20">
    <location>
        <begin position="368"/>
        <end position="386"/>
    </location>
</feature>
<evidence type="ECO:0000256" key="16">
    <source>
        <dbReference type="ARBA" id="ARBA00023315"/>
    </source>
</evidence>
<keyword evidence="15" id="KW-1208">Phospholipid metabolism</keyword>
<feature type="transmembrane region" description="Helical" evidence="20">
    <location>
        <begin position="415"/>
        <end position="436"/>
    </location>
</feature>
<proteinExistence type="inferred from homology"/>
<dbReference type="Proteomes" id="UP000014071">
    <property type="component" value="Unassembled WGS sequence"/>
</dbReference>
<keyword evidence="10 20" id="KW-1133">Transmembrane helix</keyword>
<organism evidence="21 22">
    <name type="scientific">Pseudozyma hubeiensis (strain SY62)</name>
    <name type="common">Yeast</name>
    <dbReference type="NCBI Taxonomy" id="1305764"/>
    <lineage>
        <taxon>Eukaryota</taxon>
        <taxon>Fungi</taxon>
        <taxon>Dikarya</taxon>
        <taxon>Basidiomycota</taxon>
        <taxon>Ustilaginomycotina</taxon>
        <taxon>Ustilaginomycetes</taxon>
        <taxon>Ustilaginales</taxon>
        <taxon>Ustilaginaceae</taxon>
        <taxon>Pseudozyma</taxon>
    </lineage>
</organism>
<keyword evidence="14" id="KW-0539">Nucleus</keyword>
<keyword evidence="11" id="KW-0443">Lipid metabolism</keyword>
<evidence type="ECO:0000256" key="2">
    <source>
        <dbReference type="ARBA" id="ARBA00004141"/>
    </source>
</evidence>
<keyword evidence="6" id="KW-0808">Transferase</keyword>
<dbReference type="Pfam" id="PF10998">
    <property type="entry name" value="DUF2838"/>
    <property type="match status" value="1"/>
</dbReference>
<dbReference type="PANTHER" id="PTHR31201:SF1">
    <property type="entry name" value="GLYCEROPHOSPHOCHOLINE ACYLTRANSFERASE 1"/>
    <property type="match status" value="1"/>
</dbReference>
<sequence length="700" mass="78441">MEYICADCAATNEIRPREPIRCRECGHRVMYKKRTKRMSDEDEGGFQVRIETNGCRCAALLQGRDGTPYDIRKTAVTCFCTADTSASAWSDTAVIDSRWKAACLRSSSLSVSLPILSRIGPQRIVWCEAKLPSVASCWEHTECSIHIDCIAVGKAFLMRKRRDAVPTPPHPPSAAPPRRAAIMASDTLSVPDSSSFSHVDSNGAVEGADMRRASSTSSTYSHISDASSSGDALRPTLSRASSLAYSDDGSVSTPSFRTNHSSASASMEGIDLLGTSGTAGALPLSDLFETYFSPRLDLAGRKWSAFSGDMKSRARRRREQLVRKARSKRELQQMDDELQKMRSRVSKRIENLQQKWMDAKVVRLRDKISFVVGVCNLVVSSLVFALRPELIPTLYSVLALYFLPLRVWSYTSRKWHYFLFDFCYFLNMANLLFIWVFPHSEFLFTVCYCAAHGPLAFSVATWRNSLVFHSLEKMTSLFIHLYPPFVFTTMVHFMPHDQAVTRFPALKNLTTLNGYTSFWFNVTIYLIWQLVYYELIVIRKKTKIETGERINSYSTMSKGKGPVANLLGKAPPKRREPAFMLLQFVYTIITTLPAPLLLYPNRTASGVFFAGIFVISVWNGASYYVEVFGRRFEKELVQLKGELEMIQAQEKVVAVGKKGEAKAEDLGREEDAEGEGEENEEEAAAAASGLPQGGEDKKDQ</sequence>
<dbReference type="GO" id="GO:0006351">
    <property type="term" value="P:DNA-templated transcription"/>
    <property type="evidence" value="ECO:0007669"/>
    <property type="project" value="InterPro"/>
</dbReference>
<reference evidence="22" key="1">
    <citation type="journal article" date="2013" name="Genome Announc.">
        <title>Draft genome sequence of the basidiomycetous yeast-like fungus Pseudozyma hubeiensis SY62, which produces an abundant amount of the biosurfactant mannosylerythritol lipids.</title>
        <authorList>
            <person name="Konishi M."/>
            <person name="Hatada Y."/>
            <person name="Horiuchi J."/>
        </authorList>
    </citation>
    <scope>NUCLEOTIDE SEQUENCE [LARGE SCALE GENOMIC DNA]</scope>
    <source>
        <strain evidence="22">SY62</strain>
    </source>
</reference>
<protein>
    <recommendedName>
        <fullName evidence="4">Glycerophosphocholine acyltransferase 1</fullName>
    </recommendedName>
</protein>
<dbReference type="PANTHER" id="PTHR31201">
    <property type="entry name" value="OS01G0585100 PROTEIN"/>
    <property type="match status" value="1"/>
</dbReference>
<feature type="compositionally biased region" description="Acidic residues" evidence="19">
    <location>
        <begin position="667"/>
        <end position="683"/>
    </location>
</feature>